<dbReference type="CDD" id="cd06575">
    <property type="entry name" value="PASTA_Pbp2x-like_2"/>
    <property type="match status" value="1"/>
</dbReference>
<protein>
    <submittedName>
        <fullName evidence="6">PASTA domain-containing protein</fullName>
    </submittedName>
</protein>
<dbReference type="EMBL" id="JABBPN010000002">
    <property type="protein sequence ID" value="NMO94783.1"/>
    <property type="molecule type" value="Genomic_DNA"/>
</dbReference>
<dbReference type="CDD" id="cd06576">
    <property type="entry name" value="PASTA_Pbp2x-like_1"/>
    <property type="match status" value="1"/>
</dbReference>
<dbReference type="PANTHER" id="PTHR30627:SF1">
    <property type="entry name" value="PEPTIDOGLYCAN D,D-TRANSPEPTIDASE FTSI"/>
    <property type="match status" value="1"/>
</dbReference>
<sequence length="745" mass="82200">MIKKIKMRSLLIGGLITLFFALLIGRIFWLQVVDNDVWRERAMKNWDREQKLTASRGTIADRDGDILAMDAPAYTVVVNPKVIQANDLQDEVVKGLHKVLGKKEDELVKLVTAKDSKGNYLVNREVRNEGWKINEDKRKQVEALRSELEAKLSSEGKVAESGIDLISQNKRFYPRNSLAAHILGYTDRQGAAKDGFELRFDEELKGVDGFAKYKSDKKGVKLPSADDVYQPAKNGKNIKLTIDDTIQYFIEDAMREAYEEIRPVSMTVIAADPNTMEILGMANLPTFDPNTYWDAPDYSNYYNHAIRSTYEPGSTFKIVTLASAIQENLFDPNAYYQSGSIRAGGRTHYDIKRDGWGMITYLEGVKRSSNVAFVKLGYEMLGKERLTNYINLFGFNEKTGIDLPGEGLGVLNMSRDIDISTVPYGYAVSVTPIQQIAAISAVANGGKLLKPQIVKEIQDPNTGDVQVIQPELIRQIITPEAARKTGGYLEQVVADQKQGTGWKAYIDGYRVAGKTGTSVKGDYSDTSKLVASFIGYAPVDDPKIAVIVIVDEPNEQSGGGAVAAPVFQKIVSQSLKYWGVPKTEGTDEKDKEQAAPAAPADIRVTPDLSGMKTKDVRTKLLAEGFVFEVLGSGSTLVKQYPAPGDPISTGQRIYLMTEDAAKMKIPDMRGESLRDALEILTLLKVKVNVKGEGYIVDQKETKEKDGRVVYLTLQSAAESVKEKEGASTEEEADPSGSSTEEEGEE</sequence>
<keyword evidence="3" id="KW-0472">Membrane</keyword>
<evidence type="ECO:0000313" key="6">
    <source>
        <dbReference type="EMBL" id="NMO94783.1"/>
    </source>
</evidence>
<comment type="caution">
    <text evidence="6">The sequence shown here is derived from an EMBL/GenBank/DDBJ whole genome shotgun (WGS) entry which is preliminary data.</text>
</comment>
<dbReference type="Pfam" id="PF03717">
    <property type="entry name" value="PBP_dimer"/>
    <property type="match status" value="1"/>
</dbReference>
<feature type="compositionally biased region" description="Acidic residues" evidence="4">
    <location>
        <begin position="727"/>
        <end position="745"/>
    </location>
</feature>
<dbReference type="Proteomes" id="UP000565468">
    <property type="component" value="Unassembled WGS sequence"/>
</dbReference>
<accession>A0A848M4R9</accession>
<comment type="subcellular location">
    <subcellularLocation>
        <location evidence="1">Membrane</location>
    </subcellularLocation>
</comment>
<evidence type="ECO:0000313" key="7">
    <source>
        <dbReference type="Proteomes" id="UP000565468"/>
    </source>
</evidence>
<dbReference type="SUPFAM" id="SSF56601">
    <property type="entry name" value="beta-lactamase/transpeptidase-like"/>
    <property type="match status" value="1"/>
</dbReference>
<feature type="domain" description="PASTA" evidence="5">
    <location>
        <begin position="603"/>
        <end position="659"/>
    </location>
</feature>
<dbReference type="GO" id="GO:0071555">
    <property type="term" value="P:cell wall organization"/>
    <property type="evidence" value="ECO:0007669"/>
    <property type="project" value="TreeGrafter"/>
</dbReference>
<evidence type="ECO:0000256" key="3">
    <source>
        <dbReference type="ARBA" id="ARBA00023136"/>
    </source>
</evidence>
<dbReference type="GO" id="GO:0008658">
    <property type="term" value="F:penicillin binding"/>
    <property type="evidence" value="ECO:0007669"/>
    <property type="project" value="InterPro"/>
</dbReference>
<evidence type="ECO:0000259" key="5">
    <source>
        <dbReference type="PROSITE" id="PS51178"/>
    </source>
</evidence>
<dbReference type="AlphaFoldDB" id="A0A848M4R9"/>
<dbReference type="InterPro" id="IPR005543">
    <property type="entry name" value="PASTA_dom"/>
</dbReference>
<dbReference type="InterPro" id="IPR001460">
    <property type="entry name" value="PCN-bd_Tpept"/>
</dbReference>
<evidence type="ECO:0000256" key="1">
    <source>
        <dbReference type="ARBA" id="ARBA00004370"/>
    </source>
</evidence>
<dbReference type="InterPro" id="IPR012338">
    <property type="entry name" value="Beta-lactam/transpept-like"/>
</dbReference>
<keyword evidence="7" id="KW-1185">Reference proteome</keyword>
<reference evidence="6 7" key="1">
    <citation type="submission" date="2020-04" db="EMBL/GenBank/DDBJ databases">
        <title>Paenibacillus algicola sp. nov., a novel marine bacterium producing alginate lyase.</title>
        <authorList>
            <person name="Huang H."/>
        </authorList>
    </citation>
    <scope>NUCLEOTIDE SEQUENCE [LARGE SCALE GENOMIC DNA]</scope>
    <source>
        <strain evidence="6 7">L7-75</strain>
    </source>
</reference>
<dbReference type="PANTHER" id="PTHR30627">
    <property type="entry name" value="PEPTIDOGLYCAN D,D-TRANSPEPTIDASE"/>
    <property type="match status" value="1"/>
</dbReference>
<dbReference type="SUPFAM" id="SSF54184">
    <property type="entry name" value="Penicillin-binding protein 2x (pbp-2x), c-terminal domain"/>
    <property type="match status" value="2"/>
</dbReference>
<dbReference type="Pfam" id="PF03793">
    <property type="entry name" value="PASTA"/>
    <property type="match status" value="2"/>
</dbReference>
<dbReference type="Pfam" id="PF00905">
    <property type="entry name" value="Transpeptidase"/>
    <property type="match status" value="1"/>
</dbReference>
<gene>
    <name evidence="6" type="ORF">HII30_03140</name>
</gene>
<evidence type="ECO:0000256" key="4">
    <source>
        <dbReference type="SAM" id="MobiDB-lite"/>
    </source>
</evidence>
<dbReference type="Gene3D" id="3.90.1310.10">
    <property type="entry name" value="Penicillin-binding protein 2a (Domain 2)"/>
    <property type="match status" value="1"/>
</dbReference>
<dbReference type="PROSITE" id="PS51178">
    <property type="entry name" value="PASTA"/>
    <property type="match status" value="1"/>
</dbReference>
<comment type="similarity">
    <text evidence="2">Belongs to the transpeptidase family.</text>
</comment>
<name>A0A848M4R9_PAELE</name>
<proteinExistence type="inferred from homology"/>
<dbReference type="RefSeq" id="WP_169503475.1">
    <property type="nucleotide sequence ID" value="NZ_JABBPN010000002.1"/>
</dbReference>
<organism evidence="6 7">
    <name type="scientific">Paenibacillus lemnae</name>
    <dbReference type="NCBI Taxonomy" id="1330551"/>
    <lineage>
        <taxon>Bacteria</taxon>
        <taxon>Bacillati</taxon>
        <taxon>Bacillota</taxon>
        <taxon>Bacilli</taxon>
        <taxon>Bacillales</taxon>
        <taxon>Paenibacillaceae</taxon>
        <taxon>Paenibacillus</taxon>
    </lineage>
</organism>
<dbReference type="Gene3D" id="3.40.710.10">
    <property type="entry name" value="DD-peptidase/beta-lactamase superfamily"/>
    <property type="match status" value="1"/>
</dbReference>
<dbReference type="InterPro" id="IPR005311">
    <property type="entry name" value="PBP_dimer"/>
</dbReference>
<dbReference type="GO" id="GO:0005886">
    <property type="term" value="C:plasma membrane"/>
    <property type="evidence" value="ECO:0007669"/>
    <property type="project" value="TreeGrafter"/>
</dbReference>
<dbReference type="InterPro" id="IPR050515">
    <property type="entry name" value="Beta-lactam/transpept"/>
</dbReference>
<evidence type="ECO:0000256" key="2">
    <source>
        <dbReference type="ARBA" id="ARBA00007171"/>
    </source>
</evidence>
<dbReference type="SMART" id="SM00740">
    <property type="entry name" value="PASTA"/>
    <property type="match status" value="2"/>
</dbReference>
<feature type="region of interest" description="Disordered" evidence="4">
    <location>
        <begin position="717"/>
        <end position="745"/>
    </location>
</feature>
<dbReference type="InterPro" id="IPR036138">
    <property type="entry name" value="PBP_dimer_sf"/>
</dbReference>
<dbReference type="SUPFAM" id="SSF56519">
    <property type="entry name" value="Penicillin binding protein dimerisation domain"/>
    <property type="match status" value="1"/>
</dbReference>